<dbReference type="EMBL" id="JBHLTG010000008">
    <property type="protein sequence ID" value="MFC0681608.1"/>
    <property type="molecule type" value="Genomic_DNA"/>
</dbReference>
<dbReference type="Pfam" id="PF21531">
    <property type="entry name" value="Rv2175c_wHTH"/>
    <property type="match status" value="1"/>
</dbReference>
<reference evidence="3 4" key="1">
    <citation type="submission" date="2024-09" db="EMBL/GenBank/DDBJ databases">
        <authorList>
            <person name="Sun Q."/>
            <person name="Mori K."/>
        </authorList>
    </citation>
    <scope>NUCLEOTIDE SEQUENCE [LARGE SCALE GENOMIC DNA]</scope>
    <source>
        <strain evidence="3 4">KCTC 23076</strain>
    </source>
</reference>
<dbReference type="InterPro" id="IPR048576">
    <property type="entry name" value="Rv2175c_wHTH"/>
</dbReference>
<sequence>MNASAEPVWLTVPDLVERLGVGPGRIHRLFEDRALLAVRRNGVLQVPELFLSEGMPLSELRGTLIVLADSGYSDDEAMNWLLEEDEMLGTAPIHALRAGRKAEVRRVAQTLGF</sequence>
<feature type="domain" description="Rv2175c C-terminal" evidence="1">
    <location>
        <begin position="59"/>
        <end position="112"/>
    </location>
</feature>
<dbReference type="InterPro" id="IPR041098">
    <property type="entry name" value="Rv2175c_C"/>
</dbReference>
<evidence type="ECO:0000259" key="2">
    <source>
        <dbReference type="Pfam" id="PF21531"/>
    </source>
</evidence>
<dbReference type="GO" id="GO:0003677">
    <property type="term" value="F:DNA binding"/>
    <property type="evidence" value="ECO:0007669"/>
    <property type="project" value="UniProtKB-KW"/>
</dbReference>
<comment type="caution">
    <text evidence="3">The sequence shown here is derived from an EMBL/GenBank/DDBJ whole genome shotgun (WGS) entry which is preliminary data.</text>
</comment>
<dbReference type="Proteomes" id="UP001589896">
    <property type="component" value="Unassembled WGS sequence"/>
</dbReference>
<feature type="domain" description="DNA-binding protein Rv2175c wHTH" evidence="2">
    <location>
        <begin position="8"/>
        <end position="51"/>
    </location>
</feature>
<keyword evidence="4" id="KW-1185">Reference proteome</keyword>
<proteinExistence type="predicted"/>
<evidence type="ECO:0000313" key="4">
    <source>
        <dbReference type="Proteomes" id="UP001589896"/>
    </source>
</evidence>
<name>A0ABV6S0D7_9GAMM</name>
<keyword evidence="3" id="KW-0238">DNA-binding</keyword>
<gene>
    <name evidence="3" type="ORF">ACFFGH_27580</name>
</gene>
<evidence type="ECO:0000259" key="1">
    <source>
        <dbReference type="Pfam" id="PF18367"/>
    </source>
</evidence>
<dbReference type="RefSeq" id="WP_386674533.1">
    <property type="nucleotide sequence ID" value="NZ_JBHLTG010000008.1"/>
</dbReference>
<dbReference type="Pfam" id="PF18367">
    <property type="entry name" value="Rv2175c_C"/>
    <property type="match status" value="1"/>
</dbReference>
<evidence type="ECO:0000313" key="3">
    <source>
        <dbReference type="EMBL" id="MFC0681608.1"/>
    </source>
</evidence>
<organism evidence="3 4">
    <name type="scientific">Lysobacter korlensis</name>
    <dbReference type="NCBI Taxonomy" id="553636"/>
    <lineage>
        <taxon>Bacteria</taxon>
        <taxon>Pseudomonadati</taxon>
        <taxon>Pseudomonadota</taxon>
        <taxon>Gammaproteobacteria</taxon>
        <taxon>Lysobacterales</taxon>
        <taxon>Lysobacteraceae</taxon>
        <taxon>Lysobacter</taxon>
    </lineage>
</organism>
<accession>A0ABV6S0D7</accession>
<protein>
    <submittedName>
        <fullName evidence="3">Rv2175c family DNA-binding protein</fullName>
    </submittedName>
</protein>